<gene>
    <name evidence="2" type="ORF">BofuT4_P085160.1</name>
</gene>
<dbReference type="HOGENOM" id="CLU_1288736_0_0_1"/>
<dbReference type="AlphaFoldDB" id="G2YHG7"/>
<evidence type="ECO:0000256" key="1">
    <source>
        <dbReference type="SAM" id="MobiDB-lite"/>
    </source>
</evidence>
<feature type="compositionally biased region" description="Basic and acidic residues" evidence="1">
    <location>
        <begin position="92"/>
        <end position="101"/>
    </location>
</feature>
<dbReference type="OrthoDB" id="3551419at2759"/>
<dbReference type="Proteomes" id="UP000008177">
    <property type="component" value="Unplaced contigs"/>
</dbReference>
<feature type="compositionally biased region" description="Polar residues" evidence="1">
    <location>
        <begin position="16"/>
        <end position="59"/>
    </location>
</feature>
<dbReference type="InParanoid" id="G2YHG7"/>
<feature type="region of interest" description="Disordered" evidence="1">
    <location>
        <begin position="16"/>
        <end position="103"/>
    </location>
</feature>
<proteinExistence type="predicted"/>
<protein>
    <submittedName>
        <fullName evidence="2">Uncharacterized protein</fullName>
    </submittedName>
</protein>
<reference evidence="3" key="1">
    <citation type="journal article" date="2011" name="PLoS Genet.">
        <title>Genomic analysis of the necrotrophic fungal pathogens Sclerotinia sclerotiorum and Botrytis cinerea.</title>
        <authorList>
            <person name="Amselem J."/>
            <person name="Cuomo C.A."/>
            <person name="van Kan J.A."/>
            <person name="Viaud M."/>
            <person name="Benito E.P."/>
            <person name="Couloux A."/>
            <person name="Coutinho P.M."/>
            <person name="de Vries R.P."/>
            <person name="Dyer P.S."/>
            <person name="Fillinger S."/>
            <person name="Fournier E."/>
            <person name="Gout L."/>
            <person name="Hahn M."/>
            <person name="Kohn L."/>
            <person name="Lapalu N."/>
            <person name="Plummer K.M."/>
            <person name="Pradier J.M."/>
            <person name="Quevillon E."/>
            <person name="Sharon A."/>
            <person name="Simon A."/>
            <person name="ten Have A."/>
            <person name="Tudzynski B."/>
            <person name="Tudzynski P."/>
            <person name="Wincker P."/>
            <person name="Andrew M."/>
            <person name="Anthouard V."/>
            <person name="Beever R.E."/>
            <person name="Beffa R."/>
            <person name="Benoit I."/>
            <person name="Bouzid O."/>
            <person name="Brault B."/>
            <person name="Chen Z."/>
            <person name="Choquer M."/>
            <person name="Collemare J."/>
            <person name="Cotton P."/>
            <person name="Danchin E.G."/>
            <person name="Da Silva C."/>
            <person name="Gautier A."/>
            <person name="Giraud C."/>
            <person name="Giraud T."/>
            <person name="Gonzalez C."/>
            <person name="Grossetete S."/>
            <person name="Guldener U."/>
            <person name="Henrissat B."/>
            <person name="Howlett B.J."/>
            <person name="Kodira C."/>
            <person name="Kretschmer M."/>
            <person name="Lappartient A."/>
            <person name="Leroch M."/>
            <person name="Levis C."/>
            <person name="Mauceli E."/>
            <person name="Neuveglise C."/>
            <person name="Oeser B."/>
            <person name="Pearson M."/>
            <person name="Poulain J."/>
            <person name="Poussereau N."/>
            <person name="Quesneville H."/>
            <person name="Rascle C."/>
            <person name="Schumacher J."/>
            <person name="Segurens B."/>
            <person name="Sexton A."/>
            <person name="Silva E."/>
            <person name="Sirven C."/>
            <person name="Soanes D.M."/>
            <person name="Talbot N.J."/>
            <person name="Templeton M."/>
            <person name="Yandava C."/>
            <person name="Yarden O."/>
            <person name="Zeng Q."/>
            <person name="Rollins J.A."/>
            <person name="Lebrun M.H."/>
            <person name="Dickman M."/>
        </authorList>
    </citation>
    <scope>NUCLEOTIDE SEQUENCE [LARGE SCALE GENOMIC DNA]</scope>
    <source>
        <strain evidence="3">T4</strain>
    </source>
</reference>
<organism evidence="2 3">
    <name type="scientific">Botryotinia fuckeliana (strain T4)</name>
    <name type="common">Noble rot fungus</name>
    <name type="synonym">Botrytis cinerea</name>
    <dbReference type="NCBI Taxonomy" id="999810"/>
    <lineage>
        <taxon>Eukaryota</taxon>
        <taxon>Fungi</taxon>
        <taxon>Dikarya</taxon>
        <taxon>Ascomycota</taxon>
        <taxon>Pezizomycotina</taxon>
        <taxon>Leotiomycetes</taxon>
        <taxon>Helotiales</taxon>
        <taxon>Sclerotiniaceae</taxon>
        <taxon>Botrytis</taxon>
    </lineage>
</organism>
<feature type="region of interest" description="Disordered" evidence="1">
    <location>
        <begin position="195"/>
        <end position="214"/>
    </location>
</feature>
<sequence length="214" mass="23917">MDDMLESYQFLVTQLVNKSTSPDSPLNMENYSSEESFADDSSLSMVQPDHSSQSSTSDLAHQPFGSSLPGVESPVRTIQQQFAQSRPKPPRSSKEHLESHTHVSFTRNQSLLIQEPSFFPLEYPPYPTNDVNFDEWTDYATYCGTGPEPELLNLLSNKDNASLSKKYFTPRSVDDANSENSSSYEKTVTIRPRTHDFGVTAAQSTNSTSLIEES</sequence>
<evidence type="ECO:0000313" key="2">
    <source>
        <dbReference type="EMBL" id="CCD51154.1"/>
    </source>
</evidence>
<accession>G2YHG7</accession>
<name>G2YHG7_BOTF4</name>
<dbReference type="EMBL" id="FQ790336">
    <property type="protein sequence ID" value="CCD51154.1"/>
    <property type="molecule type" value="Genomic_DNA"/>
</dbReference>
<evidence type="ECO:0000313" key="3">
    <source>
        <dbReference type="Proteomes" id="UP000008177"/>
    </source>
</evidence>
<feature type="compositionally biased region" description="Polar residues" evidence="1">
    <location>
        <begin position="201"/>
        <end position="214"/>
    </location>
</feature>